<dbReference type="RefSeq" id="XP_034054250.1">
    <property type="nucleotide sequence ID" value="XM_034198359.1"/>
</dbReference>
<evidence type="ECO:0000256" key="5">
    <source>
        <dbReference type="ARBA" id="ARBA00022771"/>
    </source>
</evidence>
<protein>
    <submittedName>
        <fullName evidence="11">NFX1-type zinc finger-containing protein 1 isoform X1</fullName>
    </submittedName>
</protein>
<dbReference type="InParanoid" id="A0A6P8TA93"/>
<evidence type="ECO:0000256" key="4">
    <source>
        <dbReference type="ARBA" id="ARBA00022737"/>
    </source>
</evidence>
<dbReference type="KEGG" id="gacu:117534200"/>
<dbReference type="GO" id="GO:0005737">
    <property type="term" value="C:cytoplasm"/>
    <property type="evidence" value="ECO:0007669"/>
    <property type="project" value="UniProtKB-SubCell"/>
</dbReference>
<dbReference type="GeneID" id="117534200"/>
<dbReference type="OrthoDB" id="2423195at2759"/>
<dbReference type="CDD" id="cd06008">
    <property type="entry name" value="NF-X1-zinc-finger"/>
    <property type="match status" value="1"/>
</dbReference>
<proteinExistence type="predicted"/>
<dbReference type="InterPro" id="IPR027417">
    <property type="entry name" value="P-loop_NTPase"/>
</dbReference>
<dbReference type="Pfam" id="PF13087">
    <property type="entry name" value="AAA_12"/>
    <property type="match status" value="1"/>
</dbReference>
<keyword evidence="4" id="KW-0677">Repeat</keyword>
<dbReference type="SUPFAM" id="SSF52540">
    <property type="entry name" value="P-loop containing nucleoside triphosphate hydrolases"/>
    <property type="match status" value="1"/>
</dbReference>
<evidence type="ECO:0000256" key="2">
    <source>
        <dbReference type="ARBA" id="ARBA00022490"/>
    </source>
</evidence>
<evidence type="ECO:0000313" key="10">
    <source>
        <dbReference type="Proteomes" id="UP000515161"/>
    </source>
</evidence>
<keyword evidence="10" id="KW-1185">Reference proteome</keyword>
<dbReference type="FunFam" id="3.40.50.300:FF:001140">
    <property type="entry name" value="Zinc finger NFX1-type containing 1"/>
    <property type="match status" value="1"/>
</dbReference>
<dbReference type="SMART" id="SM00438">
    <property type="entry name" value="ZnF_NFX"/>
    <property type="match status" value="7"/>
</dbReference>
<feature type="domain" description="RZ-type" evidence="9">
    <location>
        <begin position="1912"/>
        <end position="1983"/>
    </location>
</feature>
<feature type="compositionally biased region" description="Basic residues" evidence="8">
    <location>
        <begin position="28"/>
        <end position="37"/>
    </location>
</feature>
<feature type="compositionally biased region" description="Basic and acidic residues" evidence="8">
    <location>
        <begin position="187"/>
        <end position="215"/>
    </location>
</feature>
<evidence type="ECO:0000256" key="3">
    <source>
        <dbReference type="ARBA" id="ARBA00022723"/>
    </source>
</evidence>
<dbReference type="InterPro" id="IPR046439">
    <property type="entry name" value="ZF_RZ_dom"/>
</dbReference>
<dbReference type="InterPro" id="IPR047187">
    <property type="entry name" value="SF1_C_Upf1"/>
</dbReference>
<organism evidence="10 11">
    <name type="scientific">Gymnodraco acuticeps</name>
    <name type="common">Antarctic dragonfish</name>
    <dbReference type="NCBI Taxonomy" id="8218"/>
    <lineage>
        <taxon>Eukaryota</taxon>
        <taxon>Metazoa</taxon>
        <taxon>Chordata</taxon>
        <taxon>Craniata</taxon>
        <taxon>Vertebrata</taxon>
        <taxon>Euteleostomi</taxon>
        <taxon>Actinopterygii</taxon>
        <taxon>Neopterygii</taxon>
        <taxon>Teleostei</taxon>
        <taxon>Neoteleostei</taxon>
        <taxon>Acanthomorphata</taxon>
        <taxon>Eupercaria</taxon>
        <taxon>Perciformes</taxon>
        <taxon>Notothenioidei</taxon>
        <taxon>Bathydraconidae</taxon>
        <taxon>Gymnodraco</taxon>
    </lineage>
</organism>
<dbReference type="GO" id="GO:0008270">
    <property type="term" value="F:zinc ion binding"/>
    <property type="evidence" value="ECO:0007669"/>
    <property type="project" value="UniProtKB-KW"/>
</dbReference>
<dbReference type="InterPro" id="IPR000967">
    <property type="entry name" value="Znf_NFX1"/>
</dbReference>
<gene>
    <name evidence="11" type="primary">znfx1</name>
</gene>
<comment type="subcellular location">
    <subcellularLocation>
        <location evidence="1">Cytoplasm</location>
    </subcellularLocation>
</comment>
<dbReference type="InterPro" id="IPR057373">
    <property type="entry name" value="ZNFX1"/>
</dbReference>
<dbReference type="FunFam" id="3.40.50.300:FF:000742">
    <property type="entry name" value="NFX1-type zinc finger-containing protein 1"/>
    <property type="match status" value="1"/>
</dbReference>
<dbReference type="InterPro" id="IPR041677">
    <property type="entry name" value="DNA2/NAM7_AAA_11"/>
</dbReference>
<dbReference type="PROSITE" id="PS51981">
    <property type="entry name" value="ZF_RZ"/>
    <property type="match status" value="1"/>
</dbReference>
<keyword evidence="6" id="KW-0862">Zinc</keyword>
<dbReference type="CDD" id="cd18808">
    <property type="entry name" value="SF1_C_Upf1"/>
    <property type="match status" value="1"/>
</dbReference>
<feature type="compositionally biased region" description="Basic and acidic residues" evidence="8">
    <location>
        <begin position="68"/>
        <end position="126"/>
    </location>
</feature>
<dbReference type="GO" id="GO:0002376">
    <property type="term" value="P:immune system process"/>
    <property type="evidence" value="ECO:0007669"/>
    <property type="project" value="UniProtKB-KW"/>
</dbReference>
<keyword evidence="3" id="KW-0479">Metal-binding</keyword>
<dbReference type="Gene3D" id="3.40.50.300">
    <property type="entry name" value="P-loop containing nucleotide triphosphate hydrolases"/>
    <property type="match status" value="3"/>
</dbReference>
<dbReference type="PANTHER" id="PTHR10887">
    <property type="entry name" value="DNA2/NAM7 HELICASE FAMILY"/>
    <property type="match status" value="1"/>
</dbReference>
<feature type="compositionally biased region" description="Basic and acidic residues" evidence="8">
    <location>
        <begin position="170"/>
        <end position="179"/>
    </location>
</feature>
<reference evidence="11" key="1">
    <citation type="submission" date="2025-08" db="UniProtKB">
        <authorList>
            <consortium name="RefSeq"/>
        </authorList>
    </citation>
    <scope>IDENTIFICATION</scope>
</reference>
<dbReference type="Pfam" id="PF20173">
    <property type="entry name" value="ZnF_RZ-type"/>
    <property type="match status" value="1"/>
</dbReference>
<dbReference type="GO" id="GO:0031380">
    <property type="term" value="C:nuclear RNA-directed RNA polymerase complex"/>
    <property type="evidence" value="ECO:0007669"/>
    <property type="project" value="TreeGrafter"/>
</dbReference>
<keyword evidence="7" id="KW-0391">Immunity</keyword>
<dbReference type="PANTHER" id="PTHR10887:SF341">
    <property type="entry name" value="NFX1-TYPE ZINC FINGER-CONTAINING PROTEIN 1"/>
    <property type="match status" value="1"/>
</dbReference>
<evidence type="ECO:0000256" key="1">
    <source>
        <dbReference type="ARBA" id="ARBA00004496"/>
    </source>
</evidence>
<dbReference type="GO" id="GO:0004386">
    <property type="term" value="F:helicase activity"/>
    <property type="evidence" value="ECO:0007669"/>
    <property type="project" value="InterPro"/>
</dbReference>
<dbReference type="CTD" id="57169"/>
<name>A0A6P8TA93_GYMAC</name>
<evidence type="ECO:0000256" key="8">
    <source>
        <dbReference type="SAM" id="MobiDB-lite"/>
    </source>
</evidence>
<keyword evidence="2" id="KW-0963">Cytoplasm</keyword>
<feature type="region of interest" description="Disordered" evidence="8">
    <location>
        <begin position="1"/>
        <end position="230"/>
    </location>
</feature>
<dbReference type="Proteomes" id="UP000515161">
    <property type="component" value="Unplaced"/>
</dbReference>
<dbReference type="InterPro" id="IPR045055">
    <property type="entry name" value="DNA2/NAM7-like"/>
</dbReference>
<accession>A0A6P8TA93</accession>
<evidence type="ECO:0000259" key="9">
    <source>
        <dbReference type="PROSITE" id="PS51981"/>
    </source>
</evidence>
<dbReference type="Pfam" id="PF25396">
    <property type="entry name" value="ZNFX1"/>
    <property type="match status" value="1"/>
</dbReference>
<evidence type="ECO:0000313" key="11">
    <source>
        <dbReference type="RefSeq" id="XP_034054250.1"/>
    </source>
</evidence>
<sequence>MEGPTLITETTGLNNDADTGPNESAHGVRNRRRRGRSLNHGSGQPVREDTDDEGGGGGVGMRWRGRAAGRERGDAGRERGDAGRGRGDAGRERGDAGRGRGDAGRGRGDAGRGRGDAGRGRGDAGRGRGATHASRWENKYLGARPKVGGRGRGGDKGEGPEVVSGVIRNGELDAAEREGPSGWESEVGVRREGHSVDGRRDERRDGARGRQEHNGGRSKSTGRVGAHHGHGLGYKTLEELSEKDPSVVAITLSSKPVLRELLGGTAMRNDLVGLLCLVLSKAFESRAERGTLQHLAGIIKESDFFSTVLPRYLVGMSSECNPTRRAQYPRDLKNILAILSEVINTFPASSVNSVTLLLTLIPASVCSLRTTGVDIQPEIEERVKSIQGLIKHLQEKSRDGTLRSDRDHYALLPIAGEEDQQDFRTISIYPTPEEFHQEERPFLRPNLTSQRYANTHLYLDTHFRLLREDFVRPLREGVQHFLRSKMEKGDKPLKTKRFDDIRIYFDTKLVVPKCTNNGIAYIVQFDIQPLKFVRWENSKRLIFGSLVCLSCDDFESFLLATVSDRDPKELAKGQVQIAFTAESRFKLAEMEKDQLFLMIETTAYFEAYRYVLEGLQEQDEDKLPFQRYIVECNKDVFPPAYLQLEDVYDLSDVVLPQHKKSIKPFVSRNPQAWPQMTKLGLDDSQMKAFQLALTKELTIIQGPPGTGKTYVGLKIARALLANRKLWSDRLDRAPMLVVCYTNHALDQFLEGIHTFLPRGIVRVGGRSNSEILKQFNLRELTRSPDFRRSLPSHLRYGYNAVYKELCQEERDIQSESMKLECSLKGVLREDFLQEFISDIHWDSLRQQPTPDGFLIWGEKKKSSQMMEWLGLGSTVFLQRETENANENEAADKEMELDDGDDFLYIPEEADLIQAERIVEDNIGPRGGRDGKQKDDMAEALRALEDLMLAMNLEETEIQPEQSQAGWEMQRAQKKKLKHKIMRELGKSSAMTAEEENAVLDIWTLRRPDRWRLYRLWMARYRVELSTRALRSEQAYQNAVDRLADIKREENVHLLKGAMVIGMTTTGAAKFRTVLQKVRPRLVIVEEAAEVLEAHTITTLSEACQHLILIGDHQQLRPSATVYELARIHNLEMSMFERLVKMGLPYVRLDYQHRMRPEIARLLTPHIYDELENHPSVFDYENIKGLSTNLFFVEHNYKEQEIQDGKSHQNQHEANFVVALCRYLILQDYEPEKITILTTYTGQLHCLRNLMPAKEFTGVKVHVVDKYQGEENDIVLLSLVRSNLQGKVGFLNIPNRVCVALSRAKKGLYCIGNSEMLGRVQLWSNIFHTLRQKDQIGNALTLYCQNHPDRQVTASCADDFKQAPEGGCKKPCEFRLVCGHVCTRVCHPYDPEHKKYECHKKCQKTMCDLGHRCPLDCYKGCPEKCIVKVEKIIPRCQHTQMVPCHQDPETFVCQEPCNKLLDCEHPCVSVCGKPCTSYCKQEVTLTLKCGHSQQGECFYNDRTDKPECRTPCVEQLKCGHACKGNCGKCYQGRFHYPCSQKCDRLLICSHKCMEPCTSDCPPCLKPCENCCVHSKCMKPCGQPCAPCIEPCAWQCPHLSCSKLCHEPCDRLPCNQPCAKTLDCGHPCIGLCGDKCPSKCRICHQDVVTEIFFGTEDEPDAYFIQLEDCGHIVEYTAMDQYMEMDDKQQANEAEQEAIKLKECPRCRTPIRKNLRYGSHINRCLAEIEMVKVKINGCQVDIEEHKRALQNQWEGNLLQYKMHDQVEYMAVQFKLVQPYLTAKDLWVLENKMDFLIRIAKLKKIQKENMSELNSETLGEYFVEFVRWLNNRRQKFSDQQAFDLQRELQRLTFLTELNARCHKAEIRKLTDKINSEIQTIRLVLERIGPFTEQDQDRVKEAMEELDSKLPPSGLGISEEERKMIVSAMKIAPGHWYKCPNGHVYVITECGGAMETRRCPDCAATIGGENHALARGNQVASEMDGAQHPAWSEANNLFNFDQLDF</sequence>
<dbReference type="CDD" id="cd17936">
    <property type="entry name" value="EEXXEc_NFX1"/>
    <property type="match status" value="1"/>
</dbReference>
<keyword evidence="5" id="KW-0863">Zinc-finger</keyword>
<dbReference type="InterPro" id="IPR041679">
    <property type="entry name" value="DNA2/NAM7-like_C"/>
</dbReference>
<dbReference type="GO" id="GO:0031048">
    <property type="term" value="P:regulatory ncRNA-mediated heterochromatin formation"/>
    <property type="evidence" value="ECO:0007669"/>
    <property type="project" value="TreeGrafter"/>
</dbReference>
<feature type="compositionally biased region" description="Polar residues" evidence="8">
    <location>
        <begin position="7"/>
        <end position="17"/>
    </location>
</feature>
<evidence type="ECO:0000256" key="7">
    <source>
        <dbReference type="ARBA" id="ARBA00022859"/>
    </source>
</evidence>
<dbReference type="Pfam" id="PF13086">
    <property type="entry name" value="AAA_11"/>
    <property type="match status" value="2"/>
</dbReference>
<evidence type="ECO:0000256" key="6">
    <source>
        <dbReference type="ARBA" id="ARBA00022833"/>
    </source>
</evidence>